<evidence type="ECO:0000256" key="4">
    <source>
        <dbReference type="ARBA" id="ARBA00022842"/>
    </source>
</evidence>
<comment type="caution">
    <text evidence="5">The sequence shown here is derived from an EMBL/GenBank/DDBJ whole genome shotgun (WGS) entry which is preliminary data.</text>
</comment>
<dbReference type="Gene3D" id="3.40.50.1000">
    <property type="entry name" value="HAD superfamily/HAD-like"/>
    <property type="match status" value="1"/>
</dbReference>
<evidence type="ECO:0000256" key="3">
    <source>
        <dbReference type="ARBA" id="ARBA00022723"/>
    </source>
</evidence>
<sequence>MAFDAILFDCDGVLVDSEIIYGAVEQLFLSRLGLTYDHATYRTRFTGLDPRAYVREVQAIYAREIGTPFPDGFFDDMNTEIEARLDTDLQAIPGIDRLLAGLNGKTKAVASSSQLDRLHRKLAKTKLARHFGSHVYSGEQVAMGKPAPDLFLFAARQLGVGPSNCLVIEDSANGVKAGVSAGMTVWGFTGGGHSHARHETDLLEAGAAQVFPSHETIAAALRQH</sequence>
<name>A0A562SLN0_9HYPH</name>
<dbReference type="PANTHER" id="PTHR46193:SF10">
    <property type="entry name" value="6-PHOSPHOGLUCONATE PHOSPHATASE"/>
    <property type="match status" value="1"/>
</dbReference>
<protein>
    <submittedName>
        <fullName evidence="5">HAD superfamily hydrolase (TIGR01509 family)</fullName>
    </submittedName>
</protein>
<accession>A0A562SLN0</accession>
<evidence type="ECO:0000256" key="2">
    <source>
        <dbReference type="ARBA" id="ARBA00006171"/>
    </source>
</evidence>
<dbReference type="CDD" id="cd07526">
    <property type="entry name" value="HAD_BPGM_like"/>
    <property type="match status" value="1"/>
</dbReference>
<comment type="similarity">
    <text evidence="2">Belongs to the HAD-like hydrolase superfamily. CbbY/CbbZ/Gph/YieH family.</text>
</comment>
<dbReference type="Gene3D" id="1.10.150.240">
    <property type="entry name" value="Putative phosphatase, domain 2"/>
    <property type="match status" value="1"/>
</dbReference>
<dbReference type="Pfam" id="PF00702">
    <property type="entry name" value="Hydrolase"/>
    <property type="match status" value="1"/>
</dbReference>
<dbReference type="SFLD" id="SFLDG01135">
    <property type="entry name" value="C1.5.6:_HAD__Beta-PGM__Phospha"/>
    <property type="match status" value="1"/>
</dbReference>
<comment type="cofactor">
    <cofactor evidence="1">
        <name>Mg(2+)</name>
        <dbReference type="ChEBI" id="CHEBI:18420"/>
    </cofactor>
</comment>
<keyword evidence="5" id="KW-0378">Hydrolase</keyword>
<evidence type="ECO:0000256" key="1">
    <source>
        <dbReference type="ARBA" id="ARBA00001946"/>
    </source>
</evidence>
<dbReference type="InterPro" id="IPR023214">
    <property type="entry name" value="HAD_sf"/>
</dbReference>
<dbReference type="GO" id="GO:0016787">
    <property type="term" value="F:hydrolase activity"/>
    <property type="evidence" value="ECO:0007669"/>
    <property type="project" value="UniProtKB-KW"/>
</dbReference>
<dbReference type="SUPFAM" id="SSF56784">
    <property type="entry name" value="HAD-like"/>
    <property type="match status" value="1"/>
</dbReference>
<dbReference type="OrthoDB" id="9797743at2"/>
<dbReference type="AlphaFoldDB" id="A0A562SLN0"/>
<dbReference type="GO" id="GO:0046872">
    <property type="term" value="F:metal ion binding"/>
    <property type="evidence" value="ECO:0007669"/>
    <property type="project" value="UniProtKB-KW"/>
</dbReference>
<dbReference type="InterPro" id="IPR036412">
    <property type="entry name" value="HAD-like_sf"/>
</dbReference>
<dbReference type="InterPro" id="IPR006439">
    <property type="entry name" value="HAD-SF_hydro_IA"/>
</dbReference>
<keyword evidence="6" id="KW-1185">Reference proteome</keyword>
<keyword evidence="4" id="KW-0460">Magnesium</keyword>
<dbReference type="SFLD" id="SFLDS00003">
    <property type="entry name" value="Haloacid_Dehalogenase"/>
    <property type="match status" value="1"/>
</dbReference>
<dbReference type="InterPro" id="IPR023198">
    <property type="entry name" value="PGP-like_dom2"/>
</dbReference>
<dbReference type="PANTHER" id="PTHR46193">
    <property type="entry name" value="6-PHOSPHOGLUCONATE PHOSPHATASE"/>
    <property type="match status" value="1"/>
</dbReference>
<keyword evidence="3" id="KW-0479">Metal-binding</keyword>
<dbReference type="SFLD" id="SFLDG01129">
    <property type="entry name" value="C1.5:_HAD__Beta-PGM__Phosphata"/>
    <property type="match status" value="1"/>
</dbReference>
<evidence type="ECO:0000313" key="6">
    <source>
        <dbReference type="Proteomes" id="UP000320593"/>
    </source>
</evidence>
<organism evidence="5 6">
    <name type="scientific">Roseibium hamelinense</name>
    <dbReference type="NCBI Taxonomy" id="150831"/>
    <lineage>
        <taxon>Bacteria</taxon>
        <taxon>Pseudomonadati</taxon>
        <taxon>Pseudomonadota</taxon>
        <taxon>Alphaproteobacteria</taxon>
        <taxon>Hyphomicrobiales</taxon>
        <taxon>Stappiaceae</taxon>
        <taxon>Roseibium</taxon>
    </lineage>
</organism>
<reference evidence="5 6" key="1">
    <citation type="submission" date="2019-07" db="EMBL/GenBank/DDBJ databases">
        <title>Genomic Encyclopedia of Archaeal and Bacterial Type Strains, Phase II (KMG-II): from individual species to whole genera.</title>
        <authorList>
            <person name="Goeker M."/>
        </authorList>
    </citation>
    <scope>NUCLEOTIDE SEQUENCE [LARGE SCALE GENOMIC DNA]</scope>
    <source>
        <strain evidence="5 6">ATCC BAA-252</strain>
    </source>
</reference>
<dbReference type="NCBIfam" id="TIGR01509">
    <property type="entry name" value="HAD-SF-IA-v3"/>
    <property type="match status" value="1"/>
</dbReference>
<dbReference type="Proteomes" id="UP000320593">
    <property type="component" value="Unassembled WGS sequence"/>
</dbReference>
<dbReference type="EMBL" id="VLLF01000010">
    <property type="protein sequence ID" value="TWI81864.1"/>
    <property type="molecule type" value="Genomic_DNA"/>
</dbReference>
<dbReference type="RefSeq" id="WP_145346473.1">
    <property type="nucleotide sequence ID" value="NZ_SMLY01000072.1"/>
</dbReference>
<evidence type="ECO:0000313" key="5">
    <source>
        <dbReference type="EMBL" id="TWI81864.1"/>
    </source>
</evidence>
<gene>
    <name evidence="5" type="ORF">JM93_03826</name>
</gene>
<dbReference type="InterPro" id="IPR051600">
    <property type="entry name" value="Beta-PGM-like"/>
</dbReference>
<proteinExistence type="inferred from homology"/>